<gene>
    <name evidence="4" type="ORF">H4F90_14135</name>
</gene>
<evidence type="ECO:0000259" key="3">
    <source>
        <dbReference type="PROSITE" id="PS51782"/>
    </source>
</evidence>
<organism evidence="4 5">
    <name type="scientific">Aquariibacter albus</name>
    <dbReference type="NCBI Taxonomy" id="2759899"/>
    <lineage>
        <taxon>Bacteria</taxon>
        <taxon>Pseudomonadati</taxon>
        <taxon>Pseudomonadota</taxon>
        <taxon>Betaproteobacteria</taxon>
        <taxon>Burkholderiales</taxon>
        <taxon>Sphaerotilaceae</taxon>
        <taxon>Aquariibacter</taxon>
    </lineage>
</organism>
<dbReference type="InterPro" id="IPR036779">
    <property type="entry name" value="LysM_dom_sf"/>
</dbReference>
<dbReference type="EMBL" id="JACIVI010000006">
    <property type="protein sequence ID" value="MBB1163108.1"/>
    <property type="molecule type" value="Genomic_DNA"/>
</dbReference>
<feature type="signal peptide" evidence="2">
    <location>
        <begin position="1"/>
        <end position="30"/>
    </location>
</feature>
<dbReference type="InterPro" id="IPR018392">
    <property type="entry name" value="LysM"/>
</dbReference>
<dbReference type="Pfam" id="PF01476">
    <property type="entry name" value="LysM"/>
    <property type="match status" value="1"/>
</dbReference>
<sequence>MPSSRPPFRPALRGLVLLLGLGAAGLPAGAAPPWPVTPAQRGTAEQVAAAGVPLDELAPDAPDEHRVVPGDTLWGLSQLFLRSPWRWPELWGMNLEAVRNPHLIYPGQRLRLERLDGRARLRLLGADEPAAEGLPVERVLARVRDAGPAEPALSAVPWRSIAAFLNEALIVEDEALLQAPRLVATPEGRMLLGRGDPAYALGPLEGTVDWRIFRRAQPLHDPETGELLGHEARFVADARLEQPAGLAPDGLTVPARLRLGASREEAQVGDRLLPRPPAESPSYLPHAPDPALSGRLVRVQGDALMAGAQQIVILNRGRRDGLAHGHVLAVWRAGALARDATVEPVAPLRLPDQRRGLLFVLRSFERSAYALVLESDGPLGPGDRFTAP</sequence>
<name>A0A839HTN8_9BURK</name>
<feature type="chain" id="PRO_5032414932" evidence="2">
    <location>
        <begin position="31"/>
        <end position="388"/>
    </location>
</feature>
<accession>A0A839HTN8</accession>
<evidence type="ECO:0000256" key="1">
    <source>
        <dbReference type="SAM" id="MobiDB-lite"/>
    </source>
</evidence>
<proteinExistence type="predicted"/>
<dbReference type="PANTHER" id="PTHR34700:SF4">
    <property type="entry name" value="PHAGE-LIKE ELEMENT PBSX PROTEIN XKDP"/>
    <property type="match status" value="1"/>
</dbReference>
<reference evidence="4 5" key="1">
    <citation type="submission" date="2020-08" db="EMBL/GenBank/DDBJ databases">
        <title>Aquariorum lacteus gen. nov., sp. nov., a new member of the family Comamonadaceae, isolated from freshwater aquarium.</title>
        <authorList>
            <person name="Chun S.-J."/>
        </authorList>
    </citation>
    <scope>NUCLEOTIDE SEQUENCE [LARGE SCALE GENOMIC DNA]</scope>
    <source>
        <strain evidence="4 5">SJAQ100</strain>
    </source>
</reference>
<evidence type="ECO:0000256" key="2">
    <source>
        <dbReference type="SAM" id="SignalP"/>
    </source>
</evidence>
<dbReference type="PROSITE" id="PS51782">
    <property type="entry name" value="LYSM"/>
    <property type="match status" value="1"/>
</dbReference>
<dbReference type="CDD" id="cd00118">
    <property type="entry name" value="LysM"/>
    <property type="match status" value="1"/>
</dbReference>
<feature type="domain" description="LysM" evidence="3">
    <location>
        <begin position="63"/>
        <end position="112"/>
    </location>
</feature>
<dbReference type="RefSeq" id="WP_182665703.1">
    <property type="nucleotide sequence ID" value="NZ_JACIVI010000006.1"/>
</dbReference>
<keyword evidence="2" id="KW-0732">Signal</keyword>
<evidence type="ECO:0000313" key="5">
    <source>
        <dbReference type="Proteomes" id="UP000586093"/>
    </source>
</evidence>
<dbReference type="PANTHER" id="PTHR34700">
    <property type="entry name" value="POTASSIUM BINDING PROTEIN KBP"/>
    <property type="match status" value="1"/>
</dbReference>
<feature type="region of interest" description="Disordered" evidence="1">
    <location>
        <begin position="264"/>
        <end position="289"/>
    </location>
</feature>
<dbReference type="Proteomes" id="UP000586093">
    <property type="component" value="Unassembled WGS sequence"/>
</dbReference>
<dbReference type="Gene3D" id="3.10.350.10">
    <property type="entry name" value="LysM domain"/>
    <property type="match status" value="1"/>
</dbReference>
<protein>
    <submittedName>
        <fullName evidence="4">LysM peptidoglycan-binding domain-containing protein</fullName>
    </submittedName>
</protein>
<dbReference type="InterPro" id="IPR052196">
    <property type="entry name" value="Bact_Kbp"/>
</dbReference>
<dbReference type="AlphaFoldDB" id="A0A839HTN8"/>
<evidence type="ECO:0000313" key="4">
    <source>
        <dbReference type="EMBL" id="MBB1163108.1"/>
    </source>
</evidence>
<keyword evidence="5" id="KW-1185">Reference proteome</keyword>
<comment type="caution">
    <text evidence="4">The sequence shown here is derived from an EMBL/GenBank/DDBJ whole genome shotgun (WGS) entry which is preliminary data.</text>
</comment>